<evidence type="ECO:0000313" key="2">
    <source>
        <dbReference type="Proteomes" id="UP001732700"/>
    </source>
</evidence>
<dbReference type="EnsemblPlants" id="AVESA.00010b.r2.5AG0836570.1">
    <property type="protein sequence ID" value="AVESA.00010b.r2.5AG0836570.1.CDS"/>
    <property type="gene ID" value="AVESA.00010b.r2.5AG0836570"/>
</dbReference>
<accession>A0ACD5XJS7</accession>
<keyword evidence="2" id="KW-1185">Reference proteome</keyword>
<reference evidence="1" key="2">
    <citation type="submission" date="2025-09" db="UniProtKB">
        <authorList>
            <consortium name="EnsemblPlants"/>
        </authorList>
    </citation>
    <scope>IDENTIFICATION</scope>
</reference>
<name>A0ACD5XJS7_AVESA</name>
<dbReference type="Proteomes" id="UP001732700">
    <property type="component" value="Chromosome 5A"/>
</dbReference>
<organism evidence="1 2">
    <name type="scientific">Avena sativa</name>
    <name type="common">Oat</name>
    <dbReference type="NCBI Taxonomy" id="4498"/>
    <lineage>
        <taxon>Eukaryota</taxon>
        <taxon>Viridiplantae</taxon>
        <taxon>Streptophyta</taxon>
        <taxon>Embryophyta</taxon>
        <taxon>Tracheophyta</taxon>
        <taxon>Spermatophyta</taxon>
        <taxon>Magnoliopsida</taxon>
        <taxon>Liliopsida</taxon>
        <taxon>Poales</taxon>
        <taxon>Poaceae</taxon>
        <taxon>BOP clade</taxon>
        <taxon>Pooideae</taxon>
        <taxon>Poodae</taxon>
        <taxon>Poeae</taxon>
        <taxon>Poeae Chloroplast Group 1 (Aveneae type)</taxon>
        <taxon>Aveninae</taxon>
        <taxon>Avena</taxon>
    </lineage>
</organism>
<protein>
    <submittedName>
        <fullName evidence="1">Uncharacterized protein</fullName>
    </submittedName>
</protein>
<evidence type="ECO:0000313" key="1">
    <source>
        <dbReference type="EnsemblPlants" id="AVESA.00010b.r2.5AG0836570.1.CDS"/>
    </source>
</evidence>
<reference evidence="1" key="1">
    <citation type="submission" date="2021-05" db="EMBL/GenBank/DDBJ databases">
        <authorList>
            <person name="Scholz U."/>
            <person name="Mascher M."/>
            <person name="Fiebig A."/>
        </authorList>
    </citation>
    <scope>NUCLEOTIDE SEQUENCE [LARGE SCALE GENOMIC DNA]</scope>
</reference>
<proteinExistence type="predicted"/>
<sequence length="983" mass="112347">MEEIPGEKLSESGSINCASSSSNSQDTQNSLVHKDTDLVIGVVNELKEEGMAVELKEGVAIELKEGVAIELKEEGAVTIELKDEGVSIELMVEGASTKTKEGVAIDLKEDGTATELKEERAATDSKEEGAAISLKEEEATIELDEETRLSQKRDYEKAIELKGDGTRLFQRRDYEGAASTFGKAINLLPKEHGDIAFLHCNAAACYMHMHPEDYERAVDECNAALEASPKYTNALLKRARCFEALDRLDLACSDVEKVLSLEPNNVTALELLESIKEMMEEKEDILEDQLVSPKAVEHKTVFGKEKIKRKVSRRFRNSIVQEEVWLIHDDDIQENDEVDDEEECNEENHMMRDSSNEENDTKEMHPRHNHDENKTSTEQNHVKDDQHKQGAKDEHQQLQHASWDMEEMHRKEKQNQNKHENPLKEIKVRSGQHQQEMDIAQNQVGDVEKRQKHIEEVHTTSQSKQETHTDVYERFIHGNQEKHSLEPHTSRSEDKQEKPTAIKPASHGRDEHQKPTREKRTYASDGETKTVKFVLGDDIRIALVPENCSLQQMINIARCKYSPHLKAMLLKFQDIEGDLVTITSTEELRWVEDLKQGPARLYIKEVSPDREITRDIVMPSTPIATLERKHSTSECGSSKIAEEKNSSYADDWMVQFSRLFKNHVGFDSDAYVDLRDLGTRLYYEAMEDTITSEEAQEIFHAAEAKFQEMAALALFNWGNIHMSRAKKRLCLSEEATKESILSQVKRAYELACAEYFKAGKKFEDTVDVKPDFYEGLIALGHQQFEQAKLSWRYADACKIDMGTEVLELFNRAEDNMEKGMEMWEGIEYLRLKGMSKSKKEKILLDKLGLDGHQKDLTSDEAFEQASNMRSQLNISWGTILYERSVVEFKLGLSSWEESLTEAIEKFKTGGASLADISVMIKNHCANEKTQEGLSFKIDEIVQAWNEMYDAKKLKNGSSSFRLEPLFRRQPSKLHNILEHIKYT</sequence>